<feature type="non-terminal residue" evidence="3">
    <location>
        <position position="1"/>
    </location>
</feature>
<keyword evidence="2" id="KW-0472">Membrane</keyword>
<organism evidence="3">
    <name type="scientific">Tanacetum cinerariifolium</name>
    <name type="common">Dalmatian daisy</name>
    <name type="synonym">Chrysanthemum cinerariifolium</name>
    <dbReference type="NCBI Taxonomy" id="118510"/>
    <lineage>
        <taxon>Eukaryota</taxon>
        <taxon>Viridiplantae</taxon>
        <taxon>Streptophyta</taxon>
        <taxon>Embryophyta</taxon>
        <taxon>Tracheophyta</taxon>
        <taxon>Spermatophyta</taxon>
        <taxon>Magnoliopsida</taxon>
        <taxon>eudicotyledons</taxon>
        <taxon>Gunneridae</taxon>
        <taxon>Pentapetalae</taxon>
        <taxon>asterids</taxon>
        <taxon>campanulids</taxon>
        <taxon>Asterales</taxon>
        <taxon>Asteraceae</taxon>
        <taxon>Asteroideae</taxon>
        <taxon>Anthemideae</taxon>
        <taxon>Anthemidinae</taxon>
        <taxon>Tanacetum</taxon>
    </lineage>
</organism>
<feature type="region of interest" description="Disordered" evidence="1">
    <location>
        <begin position="194"/>
        <end position="213"/>
    </location>
</feature>
<sequence>KGFCHNNIKNDLRKFKRKDIVDNATQASNATTIASEMYKPDSITLAHRDKNDRETHIYYLKHTMEQADILREIVKQAKSLIPLDSASYSAMPITSAKEKDQRRLERNKVDLDTISMDDLYKNLKVYEPEVKGMSSSSSSTQNMAFVSFSNNNTSSTNGAVNTAHEDLQQIHPDDMEEMDLRWQIAMLTMKARRECRAPKNQDNKNKESSRRSVHVETSTFTALVSCDGLVGYDWSDQEKEGPNYALIAFSSDLEVSNDSICLKSCLETVEFLISQNDQLLKDLKKSELMVLGKFKHASKSLDKLIECQIVDNCKKGLGYENYNAVPPPYIENFMPAILDLSFTGLDEFVNEHVVENYDEEEDVSHLKVKKKTVRPSIVKIEFDKFKQHEKTARKNIIQVKKHRQNTPSPRGNQRNWNNMMSQKLRSNFEMFNKAGYVCGSFDHLQKTWKLSNQRSRSTGIHLVVGWLILLGLAVTTVGFVYMVNAVNED</sequence>
<evidence type="ECO:0000256" key="2">
    <source>
        <dbReference type="SAM" id="Phobius"/>
    </source>
</evidence>
<dbReference type="EMBL" id="BKCJ010218756">
    <property type="protein sequence ID" value="GEY88153.1"/>
    <property type="molecule type" value="Genomic_DNA"/>
</dbReference>
<feature type="transmembrane region" description="Helical" evidence="2">
    <location>
        <begin position="459"/>
        <end position="483"/>
    </location>
</feature>
<reference evidence="3" key="1">
    <citation type="journal article" date="2019" name="Sci. Rep.">
        <title>Draft genome of Tanacetum cinerariifolium, the natural source of mosquito coil.</title>
        <authorList>
            <person name="Yamashiro T."/>
            <person name="Shiraishi A."/>
            <person name="Satake H."/>
            <person name="Nakayama K."/>
        </authorList>
    </citation>
    <scope>NUCLEOTIDE SEQUENCE</scope>
</reference>
<gene>
    <name evidence="3" type="ORF">Tci_460127</name>
</gene>
<evidence type="ECO:0000313" key="3">
    <source>
        <dbReference type="EMBL" id="GEY88153.1"/>
    </source>
</evidence>
<protein>
    <submittedName>
        <fullName evidence="3">Ribonuclease H-like domain-containing protein</fullName>
    </submittedName>
</protein>
<keyword evidence="2" id="KW-0812">Transmembrane</keyword>
<dbReference type="AlphaFoldDB" id="A0A699HVH0"/>
<proteinExistence type="predicted"/>
<evidence type="ECO:0000256" key="1">
    <source>
        <dbReference type="SAM" id="MobiDB-lite"/>
    </source>
</evidence>
<keyword evidence="2" id="KW-1133">Transmembrane helix</keyword>
<name>A0A699HVH0_TANCI</name>
<comment type="caution">
    <text evidence="3">The sequence shown here is derived from an EMBL/GenBank/DDBJ whole genome shotgun (WGS) entry which is preliminary data.</text>
</comment>
<accession>A0A699HVH0</accession>